<dbReference type="RefSeq" id="XP_026105132.1">
    <property type="nucleotide sequence ID" value="XM_026249347.1"/>
</dbReference>
<name>A0A6P6N7V4_CARAU</name>
<evidence type="ECO:0000256" key="1">
    <source>
        <dbReference type="ARBA" id="ARBA00022741"/>
    </source>
</evidence>
<dbReference type="KEGG" id="caua:113076653"/>
<reference evidence="6" key="1">
    <citation type="submission" date="2025-08" db="UniProtKB">
        <authorList>
            <consortium name="RefSeq"/>
        </authorList>
    </citation>
    <scope>IDENTIFICATION</scope>
    <source>
        <strain evidence="6">Wakin</strain>
        <tissue evidence="6">Muscle</tissue>
    </source>
</reference>
<dbReference type="GeneID" id="113076653"/>
<evidence type="ECO:0000313" key="6">
    <source>
        <dbReference type="RefSeq" id="XP_026105132.1"/>
    </source>
</evidence>
<dbReference type="GO" id="GO:0003924">
    <property type="term" value="F:GTPase activity"/>
    <property type="evidence" value="ECO:0007669"/>
    <property type="project" value="InterPro"/>
</dbReference>
<dbReference type="PROSITE" id="PS51715">
    <property type="entry name" value="G_GB1_RHD3"/>
    <property type="match status" value="1"/>
</dbReference>
<protein>
    <submittedName>
        <fullName evidence="6">Guanylate-binding protein 1-like</fullName>
    </submittedName>
</protein>
<evidence type="ECO:0000313" key="5">
    <source>
        <dbReference type="Proteomes" id="UP000515129"/>
    </source>
</evidence>
<dbReference type="FunFam" id="3.40.50.300:FF:002830">
    <property type="entry name" value="Guanylate-binding protein 2"/>
    <property type="match status" value="1"/>
</dbReference>
<comment type="similarity">
    <text evidence="3">Belongs to the TRAFAC class dynamin-like GTPase superfamily. GB1/RHD3 GTPase family.</text>
</comment>
<dbReference type="SUPFAM" id="SSF52540">
    <property type="entry name" value="P-loop containing nucleoside triphosphate hydrolases"/>
    <property type="match status" value="1"/>
</dbReference>
<dbReference type="PANTHER" id="PTHR10751">
    <property type="entry name" value="GUANYLATE BINDING PROTEIN"/>
    <property type="match status" value="1"/>
</dbReference>
<dbReference type="GO" id="GO:0005525">
    <property type="term" value="F:GTP binding"/>
    <property type="evidence" value="ECO:0007669"/>
    <property type="project" value="UniProtKB-KW"/>
</dbReference>
<dbReference type="Proteomes" id="UP000515129">
    <property type="component" value="Unplaced"/>
</dbReference>
<sequence>MYPSLLGPACFMSLGSTIESKTKGIWMWCVPHPNKKGHTLVLLDTEGLGDVDKGDEKHDTWIFCLAVLLSSTLVYNSLGVIDNTALEKLHYITELTENIRVKAGVSQDEDVCKDFMHVFPSFVWAVRDFTLELIKADKPITSDEYLESALELKQGYSSQIERNNLPRRCLRNFFAVRNCFVFPRPASTQNMRRMEEVTKKELDSEFLEQAKTFCCYIYNNAEPKTVNGGRIITGTV</sequence>
<keyword evidence="1" id="KW-0547">Nucleotide-binding</keyword>
<feature type="domain" description="GB1/RHD3-type G" evidence="4">
    <location>
        <begin position="1"/>
        <end position="236"/>
    </location>
</feature>
<evidence type="ECO:0000256" key="3">
    <source>
        <dbReference type="PROSITE-ProRule" id="PRU01052"/>
    </source>
</evidence>
<organism evidence="5 6">
    <name type="scientific">Carassius auratus</name>
    <name type="common">Goldfish</name>
    <dbReference type="NCBI Taxonomy" id="7957"/>
    <lineage>
        <taxon>Eukaryota</taxon>
        <taxon>Metazoa</taxon>
        <taxon>Chordata</taxon>
        <taxon>Craniata</taxon>
        <taxon>Vertebrata</taxon>
        <taxon>Euteleostomi</taxon>
        <taxon>Actinopterygii</taxon>
        <taxon>Neopterygii</taxon>
        <taxon>Teleostei</taxon>
        <taxon>Ostariophysi</taxon>
        <taxon>Cypriniformes</taxon>
        <taxon>Cyprinidae</taxon>
        <taxon>Cyprininae</taxon>
        <taxon>Carassius</taxon>
    </lineage>
</organism>
<keyword evidence="2" id="KW-0342">GTP-binding</keyword>
<dbReference type="InterPro" id="IPR027417">
    <property type="entry name" value="P-loop_NTPase"/>
</dbReference>
<dbReference type="OrthoDB" id="2135133at2759"/>
<evidence type="ECO:0000259" key="4">
    <source>
        <dbReference type="PROSITE" id="PS51715"/>
    </source>
</evidence>
<dbReference type="Pfam" id="PF02263">
    <property type="entry name" value="GBP"/>
    <property type="match status" value="1"/>
</dbReference>
<dbReference type="CDD" id="cd01851">
    <property type="entry name" value="GBP"/>
    <property type="match status" value="1"/>
</dbReference>
<accession>A0A6P6N7V4</accession>
<evidence type="ECO:0000256" key="2">
    <source>
        <dbReference type="ARBA" id="ARBA00023134"/>
    </source>
</evidence>
<dbReference type="AlphaFoldDB" id="A0A6P6N7V4"/>
<keyword evidence="5" id="KW-1185">Reference proteome</keyword>
<dbReference type="Gene3D" id="3.40.50.300">
    <property type="entry name" value="P-loop containing nucleotide triphosphate hydrolases"/>
    <property type="match status" value="1"/>
</dbReference>
<proteinExistence type="inferred from homology"/>
<dbReference type="InterPro" id="IPR030386">
    <property type="entry name" value="G_GB1_RHD3_dom"/>
</dbReference>
<dbReference type="InterPro" id="IPR015894">
    <property type="entry name" value="Guanylate-bd_N"/>
</dbReference>
<gene>
    <name evidence="6" type="primary">LOC113076653</name>
</gene>